<dbReference type="PRINTS" id="PR00342">
    <property type="entry name" value="RHESUSRHD"/>
</dbReference>
<dbReference type="InterPro" id="IPR024041">
    <property type="entry name" value="NH4_transpt_AmtB-like_dom"/>
</dbReference>
<evidence type="ECO:0000256" key="3">
    <source>
        <dbReference type="ARBA" id="ARBA00022448"/>
    </source>
</evidence>
<evidence type="ECO:0000256" key="5">
    <source>
        <dbReference type="ARBA" id="ARBA00022692"/>
    </source>
</evidence>
<organism evidence="14 15">
    <name type="scientific">Ranitomeya imitator</name>
    <name type="common">mimic poison frog</name>
    <dbReference type="NCBI Taxonomy" id="111125"/>
    <lineage>
        <taxon>Eukaryota</taxon>
        <taxon>Metazoa</taxon>
        <taxon>Chordata</taxon>
        <taxon>Craniata</taxon>
        <taxon>Vertebrata</taxon>
        <taxon>Euteleostomi</taxon>
        <taxon>Amphibia</taxon>
        <taxon>Batrachia</taxon>
        <taxon>Anura</taxon>
        <taxon>Neobatrachia</taxon>
        <taxon>Hyloidea</taxon>
        <taxon>Dendrobatidae</taxon>
        <taxon>Dendrobatinae</taxon>
        <taxon>Ranitomeya</taxon>
    </lineage>
</organism>
<feature type="transmembrane region" description="Helical" evidence="10">
    <location>
        <begin position="479"/>
        <end position="500"/>
    </location>
</feature>
<evidence type="ECO:0000256" key="6">
    <source>
        <dbReference type="ARBA" id="ARBA00022989"/>
    </source>
</evidence>
<dbReference type="InterPro" id="IPR036388">
    <property type="entry name" value="WH-like_DNA-bd_sf"/>
</dbReference>
<feature type="transmembrane region" description="Helical" evidence="10">
    <location>
        <begin position="186"/>
        <end position="207"/>
    </location>
</feature>
<gene>
    <name evidence="14" type="ORF">RIMI_LOCUS4120762</name>
</gene>
<sequence length="628" mass="69978">MEKRKKTKALSEDLRNQIVRKHEQSQGYKSISKDLNVPVSTVRSVIKKFKAHGTVANLPRCGRKRKIDKRFQRKIVRMLDKEPRLTSKQVQAALQSEGTAVSTHTIHWHLNEKGLYGRRPRKTPLLTPRHKKARLEFAKTYLKKPKTFWKNVLWSDETKDFTFCLLCCAHSPITMGTHATNMRVKLPLFCLILEAITIILFAIFVRYDHETDASAWHHENVSDYDNDFYYRYPSFQDVHTMIFIGFGFLMTFLKLYGFSSVAFNFLIASFGLQWSTLIQGFFHGFHDGKIHVGIESMINADFCTGAVLISFGALLGKTSPIQLIVMTLFEVTLFGINEYIILNIVGAKDAGGSMTIHTFGAYFGLVVSRVLYRPHLEKSRKREGSVYHSDLFAMIGTIYLWMFWPSFNSAVTAHGDDQHRTVMNTYYSLAACTLSTFALSSMLNNEGKLDMVHIQNAALAGGVAVGTSAEMMLTPFGAMIAGSLAGIISTLGYKFLTPILDSKLKIQDTCGVHNLHGMPGILGAMIGAIVAFTATADIYGGGMSDVFPLIADSTRTAHSQAVYQGLALMVALGFALFGGIIVGFMLKLPIFGAPSDAECFDDSLYWEVPHEEGHIAVLTEDPEQQTHA</sequence>
<keyword evidence="6 10" id="KW-1133">Transmembrane helix</keyword>
<dbReference type="InterPro" id="IPR057667">
    <property type="entry name" value="HTH_SB"/>
</dbReference>
<dbReference type="Pfam" id="PF01498">
    <property type="entry name" value="HTH_Tnp_Tc3_2"/>
    <property type="match status" value="1"/>
</dbReference>
<reference evidence="14" key="1">
    <citation type="submission" date="2023-07" db="EMBL/GenBank/DDBJ databases">
        <authorList>
            <person name="Stuckert A."/>
        </authorList>
    </citation>
    <scope>NUCLEOTIDE SEQUENCE</scope>
</reference>
<keyword evidence="9" id="KW-0325">Glycoprotein</keyword>
<feature type="transmembrane region" description="Helical" evidence="10">
    <location>
        <begin position="424"/>
        <end position="444"/>
    </location>
</feature>
<feature type="transmembrane region" description="Helical" evidence="10">
    <location>
        <begin position="521"/>
        <end position="541"/>
    </location>
</feature>
<comment type="caution">
    <text evidence="14">The sequence shown here is derived from an EMBL/GenBank/DDBJ whole genome shotgun (WGS) entry which is preliminary data.</text>
</comment>
<evidence type="ECO:0000259" key="13">
    <source>
        <dbReference type="Pfam" id="PF25787"/>
    </source>
</evidence>
<feature type="domain" description="Transposase Tc1-like" evidence="12">
    <location>
        <begin position="72"/>
        <end position="143"/>
    </location>
</feature>
<evidence type="ECO:0000313" key="14">
    <source>
        <dbReference type="EMBL" id="CAJ0930125.1"/>
    </source>
</evidence>
<name>A0ABN9L4J3_9NEOB</name>
<dbReference type="InterPro" id="IPR009057">
    <property type="entry name" value="Homeodomain-like_sf"/>
</dbReference>
<dbReference type="SUPFAM" id="SSF46689">
    <property type="entry name" value="Homeodomain-like"/>
    <property type="match status" value="1"/>
</dbReference>
<accession>A0ABN9L4J3</accession>
<evidence type="ECO:0000256" key="4">
    <source>
        <dbReference type="ARBA" id="ARBA00022475"/>
    </source>
</evidence>
<evidence type="ECO:0000256" key="7">
    <source>
        <dbReference type="ARBA" id="ARBA00023136"/>
    </source>
</evidence>
<dbReference type="Gene3D" id="1.10.3430.10">
    <property type="entry name" value="Ammonium transporter AmtB like domains"/>
    <property type="match status" value="1"/>
</dbReference>
<feature type="transmembrane region" description="Helical" evidence="10">
    <location>
        <begin position="297"/>
        <end position="316"/>
    </location>
</feature>
<dbReference type="InterPro" id="IPR029020">
    <property type="entry name" value="Ammonium/urea_transptr"/>
</dbReference>
<dbReference type="Pfam" id="PF00909">
    <property type="entry name" value="Ammonium_transp"/>
    <property type="match status" value="1"/>
</dbReference>
<dbReference type="PANTHER" id="PTHR11730">
    <property type="entry name" value="AMMONIUM TRANSPORTER"/>
    <property type="match status" value="1"/>
</dbReference>
<dbReference type="InterPro" id="IPR002492">
    <property type="entry name" value="Transposase_Tc1-like"/>
</dbReference>
<dbReference type="PANTHER" id="PTHR11730:SF42">
    <property type="entry name" value="AMMONIUM TRANSPORTER RH TYPE B"/>
    <property type="match status" value="1"/>
</dbReference>
<feature type="transmembrane region" description="Helical" evidence="10">
    <location>
        <begin position="263"/>
        <end position="285"/>
    </location>
</feature>
<keyword evidence="8" id="KW-0924">Ammonia transport</keyword>
<evidence type="ECO:0008006" key="16">
    <source>
        <dbReference type="Google" id="ProtNLM"/>
    </source>
</evidence>
<feature type="domain" description="Sleeping Beauty transposase HTH" evidence="13">
    <location>
        <begin position="5"/>
        <end position="55"/>
    </location>
</feature>
<dbReference type="InterPro" id="IPR036397">
    <property type="entry name" value="RNaseH_sf"/>
</dbReference>
<keyword evidence="5 10" id="KW-0812">Transmembrane</keyword>
<dbReference type="Pfam" id="PF25787">
    <property type="entry name" value="HTH_SB"/>
    <property type="match status" value="1"/>
</dbReference>
<evidence type="ECO:0000256" key="10">
    <source>
        <dbReference type="SAM" id="Phobius"/>
    </source>
</evidence>
<evidence type="ECO:0000256" key="1">
    <source>
        <dbReference type="ARBA" id="ARBA00004651"/>
    </source>
</evidence>
<dbReference type="Proteomes" id="UP001176940">
    <property type="component" value="Unassembled WGS sequence"/>
</dbReference>
<proteinExistence type="inferred from homology"/>
<keyword evidence="3" id="KW-0813">Transport</keyword>
<protein>
    <recommendedName>
        <fullName evidence="16">Ammonium transporter AmtB-like domain-containing protein</fullName>
    </recommendedName>
</protein>
<comment type="similarity">
    <text evidence="2">Belongs to the ammonium transporter (TC 2.A.49) family. Rh subfamily.</text>
</comment>
<evidence type="ECO:0000259" key="11">
    <source>
        <dbReference type="Pfam" id="PF00909"/>
    </source>
</evidence>
<feature type="transmembrane region" description="Helical" evidence="10">
    <location>
        <begin position="384"/>
        <end position="404"/>
    </location>
</feature>
<feature type="domain" description="Ammonium transporter AmtB-like" evidence="11">
    <location>
        <begin position="197"/>
        <end position="590"/>
    </location>
</feature>
<evidence type="ECO:0000256" key="8">
    <source>
        <dbReference type="ARBA" id="ARBA00023177"/>
    </source>
</evidence>
<dbReference type="Gene3D" id="1.10.10.10">
    <property type="entry name" value="Winged helix-like DNA-binding domain superfamily/Winged helix DNA-binding domain"/>
    <property type="match status" value="1"/>
</dbReference>
<dbReference type="EMBL" id="CAUEEQ010006490">
    <property type="protein sequence ID" value="CAJ0930125.1"/>
    <property type="molecule type" value="Genomic_DNA"/>
</dbReference>
<dbReference type="SUPFAM" id="SSF111352">
    <property type="entry name" value="Ammonium transporter"/>
    <property type="match status" value="1"/>
</dbReference>
<comment type="subcellular location">
    <subcellularLocation>
        <location evidence="1">Cell membrane</location>
        <topology evidence="1">Multi-pass membrane protein</topology>
    </subcellularLocation>
</comment>
<keyword evidence="4" id="KW-1003">Cell membrane</keyword>
<evidence type="ECO:0000313" key="15">
    <source>
        <dbReference type="Proteomes" id="UP001176940"/>
    </source>
</evidence>
<keyword evidence="15" id="KW-1185">Reference proteome</keyword>
<dbReference type="Gene3D" id="3.30.420.10">
    <property type="entry name" value="Ribonuclease H-like superfamily/Ribonuclease H"/>
    <property type="match status" value="1"/>
</dbReference>
<evidence type="ECO:0000259" key="12">
    <source>
        <dbReference type="Pfam" id="PF01498"/>
    </source>
</evidence>
<feature type="transmembrane region" description="Helical" evidence="10">
    <location>
        <begin position="323"/>
        <end position="342"/>
    </location>
</feature>
<dbReference type="InterPro" id="IPR002229">
    <property type="entry name" value="RhesusRHD"/>
</dbReference>
<feature type="transmembrane region" description="Helical" evidence="10">
    <location>
        <begin position="561"/>
        <end position="586"/>
    </location>
</feature>
<feature type="transmembrane region" description="Helical" evidence="10">
    <location>
        <begin position="238"/>
        <end position="256"/>
    </location>
</feature>
<feature type="transmembrane region" description="Helical" evidence="10">
    <location>
        <begin position="456"/>
        <end position="473"/>
    </location>
</feature>
<keyword evidence="7 10" id="KW-0472">Membrane</keyword>
<evidence type="ECO:0000256" key="9">
    <source>
        <dbReference type="ARBA" id="ARBA00023180"/>
    </source>
</evidence>
<feature type="transmembrane region" description="Helical" evidence="10">
    <location>
        <begin position="354"/>
        <end position="372"/>
    </location>
</feature>
<evidence type="ECO:0000256" key="2">
    <source>
        <dbReference type="ARBA" id="ARBA00011036"/>
    </source>
</evidence>